<keyword evidence="1" id="KW-0472">Membrane</keyword>
<dbReference type="Pfam" id="PF12666">
    <property type="entry name" value="PrgI"/>
    <property type="match status" value="1"/>
</dbReference>
<evidence type="ECO:0000313" key="2">
    <source>
        <dbReference type="EMBL" id="PIR85078.1"/>
    </source>
</evidence>
<dbReference type="InterPro" id="IPR024414">
    <property type="entry name" value="Uncharacterised_PrgI"/>
</dbReference>
<dbReference type="Proteomes" id="UP000229315">
    <property type="component" value="Unassembled WGS sequence"/>
</dbReference>
<evidence type="ECO:0000313" key="3">
    <source>
        <dbReference type="Proteomes" id="UP000229315"/>
    </source>
</evidence>
<sequence>MRFQVPQFIEVEDKIFGPLTVGQFVYLAGGIGFLVAMWLVLPLFLAVLVGGPVALLGLALAFYKVNDRPFINVMQSAAEYFTKDKLYIWDKGKTQPIKEGLVSQIQDHDDPAKYVPATTSNKIKDLAWSLDIKESMYERKGDRS</sequence>
<evidence type="ECO:0000256" key="1">
    <source>
        <dbReference type="SAM" id="Phobius"/>
    </source>
</evidence>
<evidence type="ECO:0008006" key="4">
    <source>
        <dbReference type="Google" id="ProtNLM"/>
    </source>
</evidence>
<dbReference type="EMBL" id="PFBH01000016">
    <property type="protein sequence ID" value="PIR85078.1"/>
    <property type="molecule type" value="Genomic_DNA"/>
</dbReference>
<keyword evidence="1" id="KW-0812">Transmembrane</keyword>
<keyword evidence="1" id="KW-1133">Transmembrane helix</keyword>
<dbReference type="AlphaFoldDB" id="A0A2H0UF88"/>
<accession>A0A2H0UF88</accession>
<proteinExistence type="predicted"/>
<protein>
    <recommendedName>
        <fullName evidence="4">PrgI family protein</fullName>
    </recommendedName>
</protein>
<organism evidence="2 3">
    <name type="scientific">Candidatus Kaiserbacteria bacterium CG10_big_fil_rev_8_21_14_0_10_45_20</name>
    <dbReference type="NCBI Taxonomy" id="1974607"/>
    <lineage>
        <taxon>Bacteria</taxon>
        <taxon>Candidatus Kaiseribacteriota</taxon>
    </lineage>
</organism>
<comment type="caution">
    <text evidence="2">The sequence shown here is derived from an EMBL/GenBank/DDBJ whole genome shotgun (WGS) entry which is preliminary data.</text>
</comment>
<gene>
    <name evidence="2" type="ORF">COU15_02805</name>
</gene>
<feature type="transmembrane region" description="Helical" evidence="1">
    <location>
        <begin position="45"/>
        <end position="65"/>
    </location>
</feature>
<feature type="transmembrane region" description="Helical" evidence="1">
    <location>
        <begin position="21"/>
        <end position="39"/>
    </location>
</feature>
<reference evidence="3" key="1">
    <citation type="submission" date="2017-09" db="EMBL/GenBank/DDBJ databases">
        <title>Depth-based differentiation of microbial function through sediment-hosted aquifers and enrichment of novel symbionts in the deep terrestrial subsurface.</title>
        <authorList>
            <person name="Probst A.J."/>
            <person name="Ladd B."/>
            <person name="Jarett J.K."/>
            <person name="Geller-Mcgrath D.E."/>
            <person name="Sieber C.M.K."/>
            <person name="Emerson J.B."/>
            <person name="Anantharaman K."/>
            <person name="Thomas B.C."/>
            <person name="Malmstrom R."/>
            <person name="Stieglmeier M."/>
            <person name="Klingl A."/>
            <person name="Woyke T."/>
            <person name="Ryan C.M."/>
            <person name="Banfield J.F."/>
        </authorList>
    </citation>
    <scope>NUCLEOTIDE SEQUENCE [LARGE SCALE GENOMIC DNA]</scope>
</reference>
<name>A0A2H0UF88_9BACT</name>